<keyword evidence="1" id="KW-1133">Transmembrane helix</keyword>
<dbReference type="WBParaSite" id="MBELARI_LOCUS16421">
    <property type="protein sequence ID" value="MBELARI_LOCUS16421"/>
    <property type="gene ID" value="MBELARI_LOCUS16421"/>
</dbReference>
<sequence>MSKYRFFNDSLALNIYAFFKPNFVKALDEQCADYEAFEKSERILLQGIIYLIIGTSFVILYLLCLVAMAQQKFMKIICYRILFVIGIVDILSMSPNSLLPGYLLINGYSFCKSPLLNLYIGSGCFPLWSTYSALSIVLALNRCVDFISPKYQDELFGGKRLIFWMIPPFIYGITIYFTYPPLVFHTPTASYYFAAVPVLSEISLQCFGICTTVLITGVFYVGMQFIELPQFMYTVTNLSWQFSNGSMAIFYMVINKSMRREVIRLIFGETQRSNVHNIYASFKANFVEALDEECVRTVDNTKKIVFQGVFYLFLGTSFVILYLLCLVAMAQQKFMKIICYRILFVIGIVDIISMTPNSLLPGYLLINGYSFCESPLLNLYIGSGCFPLWSTYSALSIVLATNRCVDFLGPKFQETRVNRRDQSFTQLANPLYRFRIANYYYKKIRDHYDVVAVIFFSFLGPMLILSMIAAAAYFACIKSWYERFRDDVHETHRSYHPWPPGSAKWQLQQFINAGKGLPAKFFRPSPGEPPPGFKPPLIPDQAPLAVVAGAQYVGLLGTAPQLSVACLPSPQTTYTIAVDPKNKEQVPYTTVIRPKQEQAVPIETIFSAAPTPKPTIAPTVTVIPPDYPTMSTQIPISVITDYQKGNEERFKMISEFYREPIIRSPIGGNVLYSQGHDWTQIEPQYATYPRSHSQQAIRFPNESQAPYLLSPHRLHDTYRVQTPSPNYQQPSPNTQMQAIFVRTTTTTHRRTTLTPRKGYTVV</sequence>
<feature type="transmembrane region" description="Helical" evidence="1">
    <location>
        <begin position="191"/>
        <end position="221"/>
    </location>
</feature>
<dbReference type="Proteomes" id="UP000887575">
    <property type="component" value="Unassembled WGS sequence"/>
</dbReference>
<feature type="transmembrane region" description="Helical" evidence="1">
    <location>
        <begin position="161"/>
        <end position="179"/>
    </location>
</feature>
<organism evidence="2 3">
    <name type="scientific">Mesorhabditis belari</name>
    <dbReference type="NCBI Taxonomy" id="2138241"/>
    <lineage>
        <taxon>Eukaryota</taxon>
        <taxon>Metazoa</taxon>
        <taxon>Ecdysozoa</taxon>
        <taxon>Nematoda</taxon>
        <taxon>Chromadorea</taxon>
        <taxon>Rhabditida</taxon>
        <taxon>Rhabditina</taxon>
        <taxon>Rhabditomorpha</taxon>
        <taxon>Rhabditoidea</taxon>
        <taxon>Rhabditidae</taxon>
        <taxon>Mesorhabditinae</taxon>
        <taxon>Mesorhabditis</taxon>
    </lineage>
</organism>
<evidence type="ECO:0000313" key="3">
    <source>
        <dbReference type="WBParaSite" id="MBELARI_LOCUS16421"/>
    </source>
</evidence>
<feature type="transmembrane region" description="Helical" evidence="1">
    <location>
        <begin position="118"/>
        <end position="140"/>
    </location>
</feature>
<keyword evidence="2" id="KW-1185">Reference proteome</keyword>
<feature type="transmembrane region" description="Helical" evidence="1">
    <location>
        <begin position="43"/>
        <end position="65"/>
    </location>
</feature>
<protein>
    <recommendedName>
        <fullName evidence="4">G protein-coupled receptor</fullName>
    </recommendedName>
</protein>
<feature type="transmembrane region" description="Helical" evidence="1">
    <location>
        <begin position="378"/>
        <end position="401"/>
    </location>
</feature>
<dbReference type="InterPro" id="IPR019425">
    <property type="entry name" value="7TM_GPCR_serpentine_rcpt_Srt"/>
</dbReference>
<feature type="transmembrane region" description="Helical" evidence="1">
    <location>
        <begin position="77"/>
        <end position="98"/>
    </location>
</feature>
<feature type="transmembrane region" description="Helical" evidence="1">
    <location>
        <begin position="450"/>
        <end position="475"/>
    </location>
</feature>
<keyword evidence="1" id="KW-0472">Membrane</keyword>
<dbReference type="AlphaFoldDB" id="A0AAF3EQZ6"/>
<dbReference type="Pfam" id="PF10321">
    <property type="entry name" value="7TM_GPCR_Srt"/>
    <property type="match status" value="3"/>
</dbReference>
<feature type="transmembrane region" description="Helical" evidence="1">
    <location>
        <begin position="233"/>
        <end position="254"/>
    </location>
</feature>
<accession>A0AAF3EQZ6</accession>
<proteinExistence type="predicted"/>
<evidence type="ECO:0000256" key="1">
    <source>
        <dbReference type="SAM" id="Phobius"/>
    </source>
</evidence>
<feature type="transmembrane region" description="Helical" evidence="1">
    <location>
        <begin position="309"/>
        <end position="330"/>
    </location>
</feature>
<keyword evidence="1" id="KW-0812">Transmembrane</keyword>
<name>A0AAF3EQZ6_9BILA</name>
<evidence type="ECO:0008006" key="4">
    <source>
        <dbReference type="Google" id="ProtNLM"/>
    </source>
</evidence>
<reference evidence="3" key="1">
    <citation type="submission" date="2024-02" db="UniProtKB">
        <authorList>
            <consortium name="WormBaseParasite"/>
        </authorList>
    </citation>
    <scope>IDENTIFICATION</scope>
</reference>
<dbReference type="SUPFAM" id="SSF81321">
    <property type="entry name" value="Family A G protein-coupled receptor-like"/>
    <property type="match status" value="1"/>
</dbReference>
<evidence type="ECO:0000313" key="2">
    <source>
        <dbReference type="Proteomes" id="UP000887575"/>
    </source>
</evidence>
<dbReference type="PANTHER" id="PTHR23021">
    <property type="entry name" value="SERPENTINE RECEPTOR, CLASS T"/>
    <property type="match status" value="1"/>
</dbReference>
<feature type="transmembrane region" description="Helical" evidence="1">
    <location>
        <begin position="342"/>
        <end position="366"/>
    </location>
</feature>